<sequence>MWEVCSNIVIGLYILDMWSVLFVMYVGVCSNIVIGLYVLDMWSVLFVMYEGGMF</sequence>
<evidence type="ECO:0000313" key="2">
    <source>
        <dbReference type="EMBL" id="KAK2139550.1"/>
    </source>
</evidence>
<evidence type="ECO:0000256" key="1">
    <source>
        <dbReference type="SAM" id="Phobius"/>
    </source>
</evidence>
<protein>
    <submittedName>
        <fullName evidence="2">Uncharacterized protein</fullName>
    </submittedName>
</protein>
<keyword evidence="3" id="KW-1185">Reference proteome</keyword>
<organism evidence="2 3">
    <name type="scientific">Ridgeia piscesae</name>
    <name type="common">Tubeworm</name>
    <dbReference type="NCBI Taxonomy" id="27915"/>
    <lineage>
        <taxon>Eukaryota</taxon>
        <taxon>Metazoa</taxon>
        <taxon>Spiralia</taxon>
        <taxon>Lophotrochozoa</taxon>
        <taxon>Annelida</taxon>
        <taxon>Polychaeta</taxon>
        <taxon>Sedentaria</taxon>
        <taxon>Canalipalpata</taxon>
        <taxon>Sabellida</taxon>
        <taxon>Siboglinidae</taxon>
        <taxon>Ridgeia</taxon>
    </lineage>
</organism>
<comment type="caution">
    <text evidence="2">The sequence shown here is derived from an EMBL/GenBank/DDBJ whole genome shotgun (WGS) entry which is preliminary data.</text>
</comment>
<proteinExistence type="predicted"/>
<dbReference type="EMBL" id="JAODUO010006334">
    <property type="protein sequence ID" value="KAK2139550.1"/>
    <property type="molecule type" value="Genomic_DNA"/>
</dbReference>
<accession>A0AAD9IT45</accession>
<gene>
    <name evidence="2" type="ORF">NP493_6333g00000</name>
</gene>
<dbReference type="Proteomes" id="UP001209878">
    <property type="component" value="Unassembled WGS sequence"/>
</dbReference>
<keyword evidence="1" id="KW-1133">Transmembrane helix</keyword>
<keyword evidence="1" id="KW-0812">Transmembrane</keyword>
<dbReference type="AlphaFoldDB" id="A0AAD9IT45"/>
<feature type="transmembrane region" description="Helical" evidence="1">
    <location>
        <begin position="22"/>
        <end position="49"/>
    </location>
</feature>
<reference evidence="2" key="1">
    <citation type="journal article" date="2023" name="Mol. Biol. Evol.">
        <title>Third-Generation Sequencing Reveals the Adaptive Role of the Epigenome in Three Deep-Sea Polychaetes.</title>
        <authorList>
            <person name="Perez M."/>
            <person name="Aroh O."/>
            <person name="Sun Y."/>
            <person name="Lan Y."/>
            <person name="Juniper S.K."/>
            <person name="Young C.R."/>
            <person name="Angers B."/>
            <person name="Qian P.Y."/>
        </authorList>
    </citation>
    <scope>NUCLEOTIDE SEQUENCE</scope>
    <source>
        <strain evidence="2">R07B-5</strain>
    </source>
</reference>
<evidence type="ECO:0000313" key="3">
    <source>
        <dbReference type="Proteomes" id="UP001209878"/>
    </source>
</evidence>
<name>A0AAD9IT45_RIDPI</name>
<keyword evidence="1" id="KW-0472">Membrane</keyword>